<evidence type="ECO:0000256" key="3">
    <source>
        <dbReference type="SAM" id="MobiDB-lite"/>
    </source>
</evidence>
<dbReference type="InterPro" id="IPR050670">
    <property type="entry name" value="STAM"/>
</dbReference>
<dbReference type="EMBL" id="NPIC01000001">
    <property type="protein sequence ID" value="RDL41006.1"/>
    <property type="molecule type" value="Genomic_DNA"/>
</dbReference>
<feature type="compositionally biased region" description="Low complexity" evidence="3">
    <location>
        <begin position="399"/>
        <end position="412"/>
    </location>
</feature>
<dbReference type="PANTHER" id="PTHR45929:SF7">
    <property type="entry name" value="LAS SEVENTEEN-BINDING PROTEIN 1"/>
    <property type="match status" value="1"/>
</dbReference>
<protein>
    <recommendedName>
        <fullName evidence="4">SH3 domain-containing protein</fullName>
    </recommendedName>
</protein>
<feature type="domain" description="SH3" evidence="4">
    <location>
        <begin position="451"/>
        <end position="510"/>
    </location>
</feature>
<dbReference type="RefSeq" id="XP_031873662.1">
    <property type="nucleotide sequence ID" value="XM_032009608.1"/>
</dbReference>
<feature type="compositionally biased region" description="Basic and acidic residues" evidence="3">
    <location>
        <begin position="564"/>
        <end position="576"/>
    </location>
</feature>
<feature type="region of interest" description="Disordered" evidence="3">
    <location>
        <begin position="511"/>
        <end position="577"/>
    </location>
</feature>
<dbReference type="InterPro" id="IPR001452">
    <property type="entry name" value="SH3_domain"/>
</dbReference>
<feature type="compositionally biased region" description="Low complexity" evidence="3">
    <location>
        <begin position="529"/>
        <end position="539"/>
    </location>
</feature>
<dbReference type="AlphaFoldDB" id="A0A370TZQ5"/>
<dbReference type="CDD" id="cd00174">
    <property type="entry name" value="SH3"/>
    <property type="match status" value="1"/>
</dbReference>
<comment type="caution">
    <text evidence="5">The sequence shown here is derived from an EMBL/GenBank/DDBJ whole genome shotgun (WGS) entry which is preliminary data.</text>
</comment>
<evidence type="ECO:0000256" key="1">
    <source>
        <dbReference type="ARBA" id="ARBA00022443"/>
    </source>
</evidence>
<feature type="compositionally biased region" description="Acidic residues" evidence="3">
    <location>
        <begin position="77"/>
        <end position="87"/>
    </location>
</feature>
<accession>A0A370TZQ5</accession>
<dbReference type="PANTHER" id="PTHR45929">
    <property type="entry name" value="JAK PATHWAY SIGNAL TRANSDUCTION ADAPTOR MOLECULE"/>
    <property type="match status" value="1"/>
</dbReference>
<dbReference type="SMART" id="SM00326">
    <property type="entry name" value="SH3"/>
    <property type="match status" value="1"/>
</dbReference>
<dbReference type="GeneID" id="43593834"/>
<organism evidence="5 6">
    <name type="scientific">Venustampulla echinocandica</name>
    <dbReference type="NCBI Taxonomy" id="2656787"/>
    <lineage>
        <taxon>Eukaryota</taxon>
        <taxon>Fungi</taxon>
        <taxon>Dikarya</taxon>
        <taxon>Ascomycota</taxon>
        <taxon>Pezizomycotina</taxon>
        <taxon>Leotiomycetes</taxon>
        <taxon>Helotiales</taxon>
        <taxon>Pleuroascaceae</taxon>
        <taxon>Venustampulla</taxon>
    </lineage>
</organism>
<name>A0A370TZQ5_9HELO</name>
<dbReference type="SUPFAM" id="SSF50044">
    <property type="entry name" value="SH3-domain"/>
    <property type="match status" value="1"/>
</dbReference>
<dbReference type="Pfam" id="PF00018">
    <property type="entry name" value="SH3_1"/>
    <property type="match status" value="1"/>
</dbReference>
<evidence type="ECO:0000259" key="4">
    <source>
        <dbReference type="PROSITE" id="PS50002"/>
    </source>
</evidence>
<feature type="compositionally biased region" description="Low complexity" evidence="3">
    <location>
        <begin position="435"/>
        <end position="449"/>
    </location>
</feature>
<gene>
    <name evidence="5" type="ORF">BP5553_00985</name>
</gene>
<dbReference type="STRING" id="2656787.A0A370TZQ5"/>
<feature type="region of interest" description="Disordered" evidence="3">
    <location>
        <begin position="68"/>
        <end position="133"/>
    </location>
</feature>
<proteinExistence type="predicted"/>
<keyword evidence="1 2" id="KW-0728">SH3 domain</keyword>
<dbReference type="OrthoDB" id="6250593at2759"/>
<dbReference type="Gene3D" id="2.30.30.40">
    <property type="entry name" value="SH3 Domains"/>
    <property type="match status" value="1"/>
</dbReference>
<keyword evidence="6" id="KW-1185">Reference proteome</keyword>
<feature type="region of interest" description="Disordered" evidence="3">
    <location>
        <begin position="396"/>
        <end position="452"/>
    </location>
</feature>
<evidence type="ECO:0000313" key="6">
    <source>
        <dbReference type="Proteomes" id="UP000254866"/>
    </source>
</evidence>
<dbReference type="Proteomes" id="UP000254866">
    <property type="component" value="Unassembled WGS sequence"/>
</dbReference>
<reference evidence="5 6" key="1">
    <citation type="journal article" date="2018" name="IMA Fungus">
        <title>IMA Genome-F 9: Draft genome sequence of Annulohypoxylon stygium, Aspergillus mulundensis, Berkeleyomyces basicola (syn. Thielaviopsis basicola), Ceratocystis smalleyi, two Cercospora beticola strains, Coleophoma cylindrospora, Fusarium fracticaudum, Phialophora cf. hyalina, and Morchella septimelata.</title>
        <authorList>
            <person name="Wingfield B.D."/>
            <person name="Bills G.F."/>
            <person name="Dong Y."/>
            <person name="Huang W."/>
            <person name="Nel W.J."/>
            <person name="Swalarsk-Parry B.S."/>
            <person name="Vaghefi N."/>
            <person name="Wilken P.M."/>
            <person name="An Z."/>
            <person name="de Beer Z.W."/>
            <person name="De Vos L."/>
            <person name="Chen L."/>
            <person name="Duong T.A."/>
            <person name="Gao Y."/>
            <person name="Hammerbacher A."/>
            <person name="Kikkert J.R."/>
            <person name="Li Y."/>
            <person name="Li H."/>
            <person name="Li K."/>
            <person name="Li Q."/>
            <person name="Liu X."/>
            <person name="Ma X."/>
            <person name="Naidoo K."/>
            <person name="Pethybridge S.J."/>
            <person name="Sun J."/>
            <person name="Steenkamp E.T."/>
            <person name="van der Nest M.A."/>
            <person name="van Wyk S."/>
            <person name="Wingfield M.J."/>
            <person name="Xiong C."/>
            <person name="Yue Q."/>
            <person name="Zhang X."/>
        </authorList>
    </citation>
    <scope>NUCLEOTIDE SEQUENCE [LARGE SCALE GENOMIC DNA]</scope>
    <source>
        <strain evidence="5 6">BP 5553</strain>
    </source>
</reference>
<evidence type="ECO:0000313" key="5">
    <source>
        <dbReference type="EMBL" id="RDL41006.1"/>
    </source>
</evidence>
<sequence>MLQRPRLKPFSTTPAAAMLASITASPLLMQHGRSTFEGSKVIHFNNELGLGLGINFYDAEGNLKSTPILKSKGEGQGEGEGEQEDAVGVDVGSGSGSGSSLNSTATAEAQHPQEAASSSPRATDADAGTNTSQHNISLIDDLLRETYRAQAETFVRCGRSASTSTSVRSFLQTLSGGSTSSHGKSPLLAPETLLSIFPLKRPAPKPNVVAIERSKPLVLVPQQFSVGESCSIRTPSGRVVVQSYSIRSGLSPSRAVPNSPFPYTIYGHRFFSVPTNASPTIVDEDSQKDLGVDLINRGPFYFTPQERRAIQELVLSNPQSCNKHRNCTDCQEVQYSYLENIAMPTSIPPDDRQKIINSNRALRNIKNELENLAENGAISDEAYDTIMNALPAESPLNGPAARAHAAPSASATPAPPTNAFSNVKGNNDPPPPAYTSPSTPSLPSRGPSSKPEISRATALYRYAEPGDCGFEVGDEIAVYEHMNADWWHGKNIRTGQEGVFPVNYVQVKRPDPAGSGSYGSYGNEKANAYPGGYQQQQQQGPPPPGPSNPYNSAVPPMQIAEEPTENKPGKGQEMGKKFGKKLGNAAIFGAGATIGGNLVNSIF</sequence>
<evidence type="ECO:0000256" key="2">
    <source>
        <dbReference type="PROSITE-ProRule" id="PRU00192"/>
    </source>
</evidence>
<dbReference type="InterPro" id="IPR036028">
    <property type="entry name" value="SH3-like_dom_sf"/>
</dbReference>
<dbReference type="PROSITE" id="PS50002">
    <property type="entry name" value="SH3"/>
    <property type="match status" value="1"/>
</dbReference>